<evidence type="ECO:0000256" key="5">
    <source>
        <dbReference type="ARBA" id="ARBA00022990"/>
    </source>
</evidence>
<keyword evidence="5" id="KW-0007">Acetylation</keyword>
<evidence type="ECO:0000256" key="2">
    <source>
        <dbReference type="ARBA" id="ARBA00022598"/>
    </source>
</evidence>
<dbReference type="RefSeq" id="WP_123121543.1">
    <property type="nucleotide sequence ID" value="NZ_RJJR01000013.1"/>
</dbReference>
<dbReference type="EC" id="6.2.1.1" evidence="6"/>
<evidence type="ECO:0000256" key="4">
    <source>
        <dbReference type="ARBA" id="ARBA00022840"/>
    </source>
</evidence>
<dbReference type="PANTHER" id="PTHR24095">
    <property type="entry name" value="ACETYL-COENZYME A SYNTHETASE"/>
    <property type="match status" value="1"/>
</dbReference>
<dbReference type="InterPro" id="IPR045851">
    <property type="entry name" value="AMP-bd_C_sf"/>
</dbReference>
<dbReference type="GO" id="GO:0005524">
    <property type="term" value="F:ATP binding"/>
    <property type="evidence" value="ECO:0007669"/>
    <property type="project" value="UniProtKB-KW"/>
</dbReference>
<evidence type="ECO:0000313" key="11">
    <source>
        <dbReference type="Proteomes" id="UP000267223"/>
    </source>
</evidence>
<evidence type="ECO:0000259" key="7">
    <source>
        <dbReference type="Pfam" id="PF00501"/>
    </source>
</evidence>
<evidence type="ECO:0000259" key="9">
    <source>
        <dbReference type="Pfam" id="PF16177"/>
    </source>
</evidence>
<dbReference type="Pfam" id="PF13193">
    <property type="entry name" value="AMP-binding_C"/>
    <property type="match status" value="1"/>
</dbReference>
<evidence type="ECO:0000256" key="1">
    <source>
        <dbReference type="ARBA" id="ARBA00006432"/>
    </source>
</evidence>
<gene>
    <name evidence="10" type="primary">acs</name>
    <name evidence="10" type="ORF">EFY79_14980</name>
</gene>
<evidence type="ECO:0000259" key="8">
    <source>
        <dbReference type="Pfam" id="PF13193"/>
    </source>
</evidence>
<feature type="domain" description="AMP-binding enzyme C-terminal" evidence="8">
    <location>
        <begin position="530"/>
        <end position="608"/>
    </location>
</feature>
<dbReference type="AlphaFoldDB" id="A0A3M9N9M7"/>
<dbReference type="CDD" id="cd05966">
    <property type="entry name" value="ACS"/>
    <property type="match status" value="1"/>
</dbReference>
<dbReference type="NCBIfam" id="TIGR02188">
    <property type="entry name" value="Ac_CoA_lig_AcsA"/>
    <property type="match status" value="1"/>
</dbReference>
<reference evidence="10 11" key="1">
    <citation type="submission" date="2018-11" db="EMBL/GenBank/DDBJ databases">
        <title>Draft genome sequence of Ferruginibacter sp. BO-59.</title>
        <authorList>
            <person name="Im W.T."/>
        </authorList>
    </citation>
    <scope>NUCLEOTIDE SEQUENCE [LARGE SCALE GENOMIC DNA]</scope>
    <source>
        <strain evidence="10 11">BO-59</strain>
    </source>
</reference>
<proteinExistence type="inferred from homology"/>
<dbReference type="Gene3D" id="3.30.300.30">
    <property type="match status" value="1"/>
</dbReference>
<dbReference type="InterPro" id="IPR032387">
    <property type="entry name" value="ACAS_N"/>
</dbReference>
<dbReference type="PANTHER" id="PTHR24095:SF14">
    <property type="entry name" value="ACETYL-COENZYME A SYNTHETASE 1"/>
    <property type="match status" value="1"/>
</dbReference>
<comment type="caution">
    <text evidence="10">The sequence shown here is derived from an EMBL/GenBank/DDBJ whole genome shotgun (WGS) entry which is preliminary data.</text>
</comment>
<dbReference type="InterPro" id="IPR020845">
    <property type="entry name" value="AMP-binding_CS"/>
</dbReference>
<feature type="domain" description="Acetyl-coenzyme A synthetase N-terminal" evidence="9">
    <location>
        <begin position="13"/>
        <end position="68"/>
    </location>
</feature>
<evidence type="ECO:0000313" key="10">
    <source>
        <dbReference type="EMBL" id="RNI34484.1"/>
    </source>
</evidence>
<dbReference type="OrthoDB" id="9778383at2"/>
<name>A0A3M9N9M7_9BACT</name>
<dbReference type="GO" id="GO:0019427">
    <property type="term" value="P:acetyl-CoA biosynthetic process from acetate"/>
    <property type="evidence" value="ECO:0007669"/>
    <property type="project" value="UniProtKB-UniRule"/>
</dbReference>
<dbReference type="Proteomes" id="UP000267223">
    <property type="component" value="Unassembled WGS sequence"/>
</dbReference>
<feature type="domain" description="AMP-dependent synthetase/ligase" evidence="7">
    <location>
        <begin position="71"/>
        <end position="468"/>
    </location>
</feature>
<dbReference type="Pfam" id="PF16177">
    <property type="entry name" value="ACAS_N"/>
    <property type="match status" value="1"/>
</dbReference>
<dbReference type="FunFam" id="3.40.50.12780:FF:000001">
    <property type="entry name" value="Acetyl-coenzyme A synthetase"/>
    <property type="match status" value="1"/>
</dbReference>
<dbReference type="InterPro" id="IPR000873">
    <property type="entry name" value="AMP-dep_synth/lig_dom"/>
</dbReference>
<dbReference type="SUPFAM" id="SSF56801">
    <property type="entry name" value="Acetyl-CoA synthetase-like"/>
    <property type="match status" value="1"/>
</dbReference>
<accession>A0A3M9N9M7</accession>
<keyword evidence="3" id="KW-0547">Nucleotide-binding</keyword>
<dbReference type="PROSITE" id="PS00455">
    <property type="entry name" value="AMP_BINDING"/>
    <property type="match status" value="1"/>
</dbReference>
<dbReference type="InterPro" id="IPR025110">
    <property type="entry name" value="AMP-bd_C"/>
</dbReference>
<evidence type="ECO:0000256" key="6">
    <source>
        <dbReference type="NCBIfam" id="TIGR02188"/>
    </source>
</evidence>
<dbReference type="InterPro" id="IPR011904">
    <property type="entry name" value="Ac_CoA_lig"/>
</dbReference>
<sequence>MEYPYQIKTQEEYEQAYKKSIENPEEFWAEVAENFLWKKKWDKVLDWNFTEPKIEWFKGAKLNVTENCIDRHLKTMGEKPAIIWEPNNPEERTRIVTYTRLHKRVCQVAQMLINNGVKKGDRVCIYMGMVPELAYAVLGCARIGAIHNVIFGGFSAQSIADRIDDSKAEFIITCDGAYRGTKDIPLKSVIDDALIGNKTIKKVIVYTRTRRPVSMIKGRDVWWEDEMDHALFQIEKNNEVSFPAEEMDAEDPLFILYTSGSTGKPKGVVHTNAGYMIWTTYTFVNTFQYKPDDVYFCTADIGWITGHSYIVYGPLAAGATSLMFEGIPTWPDAGRFWDIVDKYKVNILYTAPTAIRSLMSFGLEPLQGKDLSSLKVLGSVGEPINEEAWNWYYDNIGKKKCPIVDTWWQTETGGILISTIAGVTPAIPSWATLPLPGVQPVLMDENGKEATEKDENGLIKGNLCMKAPWPGILRTTYGDHERFRKNYFSAYPGFYFSGDGALKDEKGNYRITGRVDDVLNVSGHRIGTAEIENAINLHAGVVESAVVGYPHSIKGQGVYAFVITEKKHPEDERSKQDILETVARVIGPIAKPDKIQYVDGLPKTRSGKIMRRILRKIAEGELENLGDITTLLDPGVVDEIKKNRI</sequence>
<dbReference type="GO" id="GO:0003987">
    <property type="term" value="F:acetate-CoA ligase activity"/>
    <property type="evidence" value="ECO:0007669"/>
    <property type="project" value="UniProtKB-UniRule"/>
</dbReference>
<dbReference type="Gene3D" id="3.40.50.12780">
    <property type="entry name" value="N-terminal domain of ligase-like"/>
    <property type="match status" value="1"/>
</dbReference>
<dbReference type="NCBIfam" id="NF001208">
    <property type="entry name" value="PRK00174.1"/>
    <property type="match status" value="1"/>
</dbReference>
<organism evidence="10 11">
    <name type="scientific">Hanamia caeni</name>
    <dbReference type="NCBI Taxonomy" id="2294116"/>
    <lineage>
        <taxon>Bacteria</taxon>
        <taxon>Pseudomonadati</taxon>
        <taxon>Bacteroidota</taxon>
        <taxon>Chitinophagia</taxon>
        <taxon>Chitinophagales</taxon>
        <taxon>Chitinophagaceae</taxon>
        <taxon>Hanamia</taxon>
    </lineage>
</organism>
<comment type="similarity">
    <text evidence="1">Belongs to the ATP-dependent AMP-binding enzyme family.</text>
</comment>
<dbReference type="GO" id="GO:0016208">
    <property type="term" value="F:AMP binding"/>
    <property type="evidence" value="ECO:0007669"/>
    <property type="project" value="InterPro"/>
</dbReference>
<keyword evidence="2 10" id="KW-0436">Ligase</keyword>
<protein>
    <recommendedName>
        <fullName evidence="6">Acetate--CoA ligase</fullName>
        <ecNumber evidence="6">6.2.1.1</ecNumber>
    </recommendedName>
</protein>
<dbReference type="Pfam" id="PF00501">
    <property type="entry name" value="AMP-binding"/>
    <property type="match status" value="1"/>
</dbReference>
<evidence type="ECO:0000256" key="3">
    <source>
        <dbReference type="ARBA" id="ARBA00022741"/>
    </source>
</evidence>
<dbReference type="EMBL" id="RJJR01000013">
    <property type="protein sequence ID" value="RNI34484.1"/>
    <property type="molecule type" value="Genomic_DNA"/>
</dbReference>
<keyword evidence="11" id="KW-1185">Reference proteome</keyword>
<keyword evidence="4" id="KW-0067">ATP-binding</keyword>
<dbReference type="InterPro" id="IPR042099">
    <property type="entry name" value="ANL_N_sf"/>
</dbReference>